<organism evidence="1 2">
    <name type="scientific">Enhygromyxa salina</name>
    <dbReference type="NCBI Taxonomy" id="215803"/>
    <lineage>
        <taxon>Bacteria</taxon>
        <taxon>Pseudomonadati</taxon>
        <taxon>Myxococcota</taxon>
        <taxon>Polyangia</taxon>
        <taxon>Nannocystales</taxon>
        <taxon>Nannocystaceae</taxon>
        <taxon>Enhygromyxa</taxon>
    </lineage>
</organism>
<protein>
    <submittedName>
        <fullName evidence="1">Uncharacterized protein</fullName>
    </submittedName>
</protein>
<reference evidence="1 2" key="1">
    <citation type="submission" date="2014-12" db="EMBL/GenBank/DDBJ databases">
        <title>Genome assembly of Enhygromyxa salina DSM 15201.</title>
        <authorList>
            <person name="Sharma G."/>
            <person name="Subramanian S."/>
        </authorList>
    </citation>
    <scope>NUCLEOTIDE SEQUENCE [LARGE SCALE GENOMIC DNA]</scope>
    <source>
        <strain evidence="1 2">DSM 15201</strain>
    </source>
</reference>
<dbReference type="EMBL" id="JMCC02000011">
    <property type="protein sequence ID" value="KIG18445.1"/>
    <property type="molecule type" value="Genomic_DNA"/>
</dbReference>
<evidence type="ECO:0000313" key="1">
    <source>
        <dbReference type="EMBL" id="KIG18445.1"/>
    </source>
</evidence>
<gene>
    <name evidence="1" type="ORF">DB30_00730</name>
</gene>
<name>A0A0C2DA78_9BACT</name>
<accession>A0A0C2DA78</accession>
<dbReference type="AlphaFoldDB" id="A0A0C2DA78"/>
<proteinExistence type="predicted"/>
<sequence length="154" mass="16977">MRSSLRIHKRSAGEILAQLGPVVIRVVGCAKTPLARVPELYGFVDQVLSEYPIVAMLIVVEHGAPVPDEDVRRSIDVQLQARADKLVVGYALLGLGFWAERARAFADHRIRLEGCTILVDISLSALIQRLALEFVGIDPDQLTQVVEQLRTQVA</sequence>
<evidence type="ECO:0000313" key="2">
    <source>
        <dbReference type="Proteomes" id="UP000031599"/>
    </source>
</evidence>
<dbReference type="RefSeq" id="WP_052547065.1">
    <property type="nucleotide sequence ID" value="NZ_JMCC02000011.1"/>
</dbReference>
<comment type="caution">
    <text evidence="1">The sequence shown here is derived from an EMBL/GenBank/DDBJ whole genome shotgun (WGS) entry which is preliminary data.</text>
</comment>
<dbReference type="Proteomes" id="UP000031599">
    <property type="component" value="Unassembled WGS sequence"/>
</dbReference>